<dbReference type="PANTHER" id="PTHR28436">
    <property type="entry name" value="MITOCHONDRIAL IMPORT RECEPTOR SUBUNIT TOM5 HOMOLOG"/>
    <property type="match status" value="1"/>
</dbReference>
<evidence type="ECO:0000256" key="7">
    <source>
        <dbReference type="ARBA" id="ARBA00023128"/>
    </source>
</evidence>
<keyword evidence="7" id="KW-0496">Mitochondrion</keyword>
<evidence type="ECO:0000256" key="1">
    <source>
        <dbReference type="ARBA" id="ARBA00004572"/>
    </source>
</evidence>
<proteinExistence type="inferred from homology"/>
<keyword evidence="6" id="KW-1133">Transmembrane helix</keyword>
<dbReference type="GO" id="GO:0005742">
    <property type="term" value="C:mitochondrial outer membrane translocase complex"/>
    <property type="evidence" value="ECO:0007669"/>
    <property type="project" value="Ensembl"/>
</dbReference>
<evidence type="ECO:0000313" key="10">
    <source>
        <dbReference type="Ensembl" id="ENSLLTP00000023859.1"/>
    </source>
</evidence>
<evidence type="ECO:0000256" key="9">
    <source>
        <dbReference type="ARBA" id="ARBA00025716"/>
    </source>
</evidence>
<comment type="subcellular location">
    <subcellularLocation>
        <location evidence="1">Mitochondrion outer membrane</location>
        <topology evidence="1">Single-pass membrane protein</topology>
    </subcellularLocation>
</comment>
<keyword evidence="11" id="KW-1185">Reference proteome</keyword>
<dbReference type="GeneTree" id="ENSGT00940000163364"/>
<dbReference type="AlphaFoldDB" id="A0A8C5SXI9"/>
<keyword evidence="3" id="KW-0812">Transmembrane</keyword>
<organism evidence="10 11">
    <name type="scientific">Laticauda laticaudata</name>
    <name type="common">Blue-ringed sea krait</name>
    <name type="synonym">Blue-lipped sea krait</name>
    <dbReference type="NCBI Taxonomy" id="8630"/>
    <lineage>
        <taxon>Eukaryota</taxon>
        <taxon>Metazoa</taxon>
        <taxon>Chordata</taxon>
        <taxon>Craniata</taxon>
        <taxon>Vertebrata</taxon>
        <taxon>Euteleostomi</taxon>
        <taxon>Lepidosauria</taxon>
        <taxon>Squamata</taxon>
        <taxon>Bifurcata</taxon>
        <taxon>Unidentata</taxon>
        <taxon>Episquamata</taxon>
        <taxon>Toxicofera</taxon>
        <taxon>Serpentes</taxon>
        <taxon>Colubroidea</taxon>
        <taxon>Elapidae</taxon>
        <taxon>Laticaudinae</taxon>
        <taxon>Laticauda</taxon>
    </lineage>
</organism>
<reference evidence="10" key="2">
    <citation type="submission" date="2025-09" db="UniProtKB">
        <authorList>
            <consortium name="Ensembl"/>
        </authorList>
    </citation>
    <scope>IDENTIFICATION</scope>
</reference>
<keyword evidence="4" id="KW-1000">Mitochondrion outer membrane</keyword>
<keyword evidence="2" id="KW-0813">Transport</keyword>
<evidence type="ECO:0000256" key="6">
    <source>
        <dbReference type="ARBA" id="ARBA00022989"/>
    </source>
</evidence>
<accession>A0A8C5SXI9</accession>
<name>A0A8C5SXI9_LATLA</name>
<dbReference type="GO" id="GO:0015031">
    <property type="term" value="P:protein transport"/>
    <property type="evidence" value="ECO:0007669"/>
    <property type="project" value="UniProtKB-KW"/>
</dbReference>
<keyword evidence="8" id="KW-0472">Membrane</keyword>
<gene>
    <name evidence="10" type="primary">TOMM5</name>
</gene>
<dbReference type="Pfam" id="PF10642">
    <property type="entry name" value="Tom5"/>
    <property type="match status" value="1"/>
</dbReference>
<protein>
    <submittedName>
        <fullName evidence="10">Translocase of outer mitochondrial membrane 5</fullName>
    </submittedName>
</protein>
<reference evidence="10" key="1">
    <citation type="submission" date="2025-08" db="UniProtKB">
        <authorList>
            <consortium name="Ensembl"/>
        </authorList>
    </citation>
    <scope>IDENTIFICATION</scope>
</reference>
<sequence length="74" mass="8615">MFRLEGLGPKLDPEELKRKMREDVLSSIRNFLVYVAVLRISECLPRAHLGRRPRAGDNFPRELLRSRGLSRGLR</sequence>
<evidence type="ECO:0000256" key="4">
    <source>
        <dbReference type="ARBA" id="ARBA00022787"/>
    </source>
</evidence>
<evidence type="ECO:0000256" key="2">
    <source>
        <dbReference type="ARBA" id="ARBA00022448"/>
    </source>
</evidence>
<dbReference type="GO" id="GO:0006626">
    <property type="term" value="P:protein targeting to mitochondrion"/>
    <property type="evidence" value="ECO:0007669"/>
    <property type="project" value="UniProtKB-ARBA"/>
</dbReference>
<evidence type="ECO:0000256" key="5">
    <source>
        <dbReference type="ARBA" id="ARBA00022927"/>
    </source>
</evidence>
<evidence type="ECO:0000256" key="3">
    <source>
        <dbReference type="ARBA" id="ARBA00022692"/>
    </source>
</evidence>
<evidence type="ECO:0000256" key="8">
    <source>
        <dbReference type="ARBA" id="ARBA00023136"/>
    </source>
</evidence>
<evidence type="ECO:0000313" key="11">
    <source>
        <dbReference type="Proteomes" id="UP000694406"/>
    </source>
</evidence>
<dbReference type="PANTHER" id="PTHR28436:SF1">
    <property type="entry name" value="MITOCHONDRIAL IMPORT RECEPTOR SUBUNIT TOM5 HOMOLOG"/>
    <property type="match status" value="1"/>
</dbReference>
<keyword evidence="5" id="KW-0653">Protein transport</keyword>
<dbReference type="Proteomes" id="UP000694406">
    <property type="component" value="Unplaced"/>
</dbReference>
<dbReference type="InterPro" id="IPR019603">
    <property type="entry name" value="Tom5"/>
</dbReference>
<dbReference type="Ensembl" id="ENSLLTT00000024728.1">
    <property type="protein sequence ID" value="ENSLLTP00000023859.1"/>
    <property type="gene ID" value="ENSLLTG00000017599.1"/>
</dbReference>
<comment type="similarity">
    <text evidence="9">Belongs to the Tom5 family.</text>
</comment>
<dbReference type="InterPro" id="IPR029179">
    <property type="entry name" value="TOMM5_metazoa"/>
</dbReference>